<dbReference type="Proteomes" id="UP001153678">
    <property type="component" value="Unassembled WGS sequence"/>
</dbReference>
<evidence type="ECO:0000313" key="2">
    <source>
        <dbReference type="Proteomes" id="UP001153678"/>
    </source>
</evidence>
<organism evidence="1 2">
    <name type="scientific">Funneliformis geosporum</name>
    <dbReference type="NCBI Taxonomy" id="1117311"/>
    <lineage>
        <taxon>Eukaryota</taxon>
        <taxon>Fungi</taxon>
        <taxon>Fungi incertae sedis</taxon>
        <taxon>Mucoromycota</taxon>
        <taxon>Glomeromycotina</taxon>
        <taxon>Glomeromycetes</taxon>
        <taxon>Glomerales</taxon>
        <taxon>Glomeraceae</taxon>
        <taxon>Funneliformis</taxon>
    </lineage>
</organism>
<evidence type="ECO:0000313" key="1">
    <source>
        <dbReference type="EMBL" id="CAI2183860.1"/>
    </source>
</evidence>
<name>A0A9W4SUN2_9GLOM</name>
<keyword evidence="2" id="KW-1185">Reference proteome</keyword>
<reference evidence="1" key="1">
    <citation type="submission" date="2022-08" db="EMBL/GenBank/DDBJ databases">
        <authorList>
            <person name="Kallberg Y."/>
            <person name="Tangrot J."/>
            <person name="Rosling A."/>
        </authorList>
    </citation>
    <scope>NUCLEOTIDE SEQUENCE</scope>
    <source>
        <strain evidence="1">Wild A</strain>
    </source>
</reference>
<protein>
    <submittedName>
        <fullName evidence="1">2267_t:CDS:1</fullName>
    </submittedName>
</protein>
<dbReference type="AlphaFoldDB" id="A0A9W4SUN2"/>
<comment type="caution">
    <text evidence="1">The sequence shown here is derived from an EMBL/GenBank/DDBJ whole genome shotgun (WGS) entry which is preliminary data.</text>
</comment>
<dbReference type="EMBL" id="CAMKVN010003149">
    <property type="protein sequence ID" value="CAI2183860.1"/>
    <property type="molecule type" value="Genomic_DNA"/>
</dbReference>
<gene>
    <name evidence="1" type="ORF">FWILDA_LOCUS11290</name>
</gene>
<proteinExistence type="predicted"/>
<sequence length="121" mass="14139">MNNFNFYFRVKKDKKVSLNKGGNVVEIELDDYGQGMLFSPQEFQETRFQTLTLPVTPQVRKVDEKNIKLTADTFGAVEMGKVVQRMTIYTKNLEEQLKLEKVSEEEYNNKHNDNSLQELNN</sequence>
<accession>A0A9W4SUN2</accession>